<dbReference type="EMBL" id="CAEKDK010000002">
    <property type="protein sequence ID" value="CAB4269115.1"/>
    <property type="molecule type" value="Genomic_DNA"/>
</dbReference>
<dbReference type="Proteomes" id="UP000507222">
    <property type="component" value="Unassembled WGS sequence"/>
</dbReference>
<organism evidence="1 2">
    <name type="scientific">Prunus armeniaca</name>
    <name type="common">Apricot</name>
    <name type="synonym">Armeniaca vulgaris</name>
    <dbReference type="NCBI Taxonomy" id="36596"/>
    <lineage>
        <taxon>Eukaryota</taxon>
        <taxon>Viridiplantae</taxon>
        <taxon>Streptophyta</taxon>
        <taxon>Embryophyta</taxon>
        <taxon>Tracheophyta</taxon>
        <taxon>Spermatophyta</taxon>
        <taxon>Magnoliopsida</taxon>
        <taxon>eudicotyledons</taxon>
        <taxon>Gunneridae</taxon>
        <taxon>Pentapetalae</taxon>
        <taxon>rosids</taxon>
        <taxon>fabids</taxon>
        <taxon>Rosales</taxon>
        <taxon>Rosaceae</taxon>
        <taxon>Amygdaloideae</taxon>
        <taxon>Amygdaleae</taxon>
        <taxon>Prunus</taxon>
    </lineage>
</organism>
<reference evidence="1 2" key="1">
    <citation type="submission" date="2020-05" db="EMBL/GenBank/DDBJ databases">
        <authorList>
            <person name="Campoy J."/>
            <person name="Schneeberger K."/>
            <person name="Spophaly S."/>
        </authorList>
    </citation>
    <scope>NUCLEOTIDE SEQUENCE [LARGE SCALE GENOMIC DNA]</scope>
    <source>
        <strain evidence="1">PruArmRojPasFocal</strain>
    </source>
</reference>
<sequence>MILKLAIDKDWTSIGIVTIAINLAPDLQVAISKQHRTASEKHVHEIIIVASRVSALGSKESFTIINMKIGSNSLY</sequence>
<evidence type="ECO:0000313" key="2">
    <source>
        <dbReference type="Proteomes" id="UP000507222"/>
    </source>
</evidence>
<proteinExistence type="predicted"/>
<gene>
    <name evidence="1" type="ORF">CURHAP_LOCUS14287</name>
</gene>
<name>A0A6J5U1R8_PRUAR</name>
<protein>
    <submittedName>
        <fullName evidence="1">Uncharacterized protein</fullName>
    </submittedName>
</protein>
<accession>A0A6J5U1R8</accession>
<dbReference type="AlphaFoldDB" id="A0A6J5U1R8"/>
<evidence type="ECO:0000313" key="1">
    <source>
        <dbReference type="EMBL" id="CAB4269115.1"/>
    </source>
</evidence>